<dbReference type="FunFam" id="2.40.30.170:FF:000010">
    <property type="entry name" value="Efflux RND transporter periplasmic adaptor subunit"/>
    <property type="match status" value="1"/>
</dbReference>
<gene>
    <name evidence="4" type="ORF">KAR29_02720</name>
</gene>
<evidence type="ECO:0000313" key="4">
    <source>
        <dbReference type="EMBL" id="QTX32855.1"/>
    </source>
</evidence>
<dbReference type="Gene3D" id="1.10.287.470">
    <property type="entry name" value="Helix hairpin bin"/>
    <property type="match status" value="1"/>
</dbReference>
<dbReference type="Gene3D" id="2.40.50.100">
    <property type="match status" value="1"/>
</dbReference>
<dbReference type="EMBL" id="CP072943">
    <property type="protein sequence ID" value="QTX32855.1"/>
    <property type="molecule type" value="Genomic_DNA"/>
</dbReference>
<dbReference type="GO" id="GO:0015562">
    <property type="term" value="F:efflux transmembrane transporter activity"/>
    <property type="evidence" value="ECO:0007669"/>
    <property type="project" value="TreeGrafter"/>
</dbReference>
<feature type="domain" description="Multidrug resistance protein MdtA-like alpha-helical hairpin" evidence="2">
    <location>
        <begin position="105"/>
        <end position="187"/>
    </location>
</feature>
<name>A0A9Q7AJM5_9BACT</name>
<evidence type="ECO:0000259" key="2">
    <source>
        <dbReference type="Pfam" id="PF25876"/>
    </source>
</evidence>
<dbReference type="InterPro" id="IPR058624">
    <property type="entry name" value="MdtA-like_HH"/>
</dbReference>
<dbReference type="PANTHER" id="PTHR30469:SF15">
    <property type="entry name" value="HLYD FAMILY OF SECRETION PROTEINS"/>
    <property type="match status" value="1"/>
</dbReference>
<comment type="similarity">
    <text evidence="1">Belongs to the membrane fusion protein (MFP) (TC 8.A.1) family.</text>
</comment>
<protein>
    <submittedName>
        <fullName evidence="4">Efflux RND transporter periplasmic adaptor subunit</fullName>
    </submittedName>
</protein>
<dbReference type="AlphaFoldDB" id="A0A9Q7AJM5"/>
<dbReference type="KEGG" id="aram:KAR29_02720"/>
<feature type="domain" description="CusB-like beta-barrel" evidence="3">
    <location>
        <begin position="228"/>
        <end position="297"/>
    </location>
</feature>
<dbReference type="SUPFAM" id="SSF111369">
    <property type="entry name" value="HlyD-like secretion proteins"/>
    <property type="match status" value="1"/>
</dbReference>
<dbReference type="RefSeq" id="WP_274374117.1">
    <property type="nucleotide sequence ID" value="NZ_CP072943.1"/>
</dbReference>
<sequence>MKRLLVLLAFVALFVGLILFRGLQERRLAGEPEESPLPVDVTKVEERLFREIVSFVADIEATERAAVVAKLPGRTVLSVAVDVGDVVRRGDLLATLDDSLLASGLAQAEATLAQASAALRRASVQEERARLDFERFARLLEEEVISRQRYDHAKGDYEASAAMREEAEKAQARARAALEELRTQMGYHRIESPIDGVVARRDIDPGDSSNLSGPAFVINRQHEVKVRGAVDEKAFVRIARGQRATLSVDALGEAVFEGVVSRLSPALEGATRTGEVEIVLDDGGGRLRPGLFARVRLFLGERRGEALPREALFRLEGTGERACYVADGGRARLRLVETGLEEGDWVEIVGGLSREEAVVMTRSGSLRDGTLLEVSRR</sequence>
<accession>A0A9Q7AJM5</accession>
<dbReference type="Gene3D" id="2.40.30.170">
    <property type="match status" value="1"/>
</dbReference>
<evidence type="ECO:0000259" key="3">
    <source>
        <dbReference type="Pfam" id="PF25954"/>
    </source>
</evidence>
<dbReference type="Gene3D" id="2.40.420.20">
    <property type="match status" value="1"/>
</dbReference>
<dbReference type="Pfam" id="PF25954">
    <property type="entry name" value="Beta-barrel_RND_2"/>
    <property type="match status" value="1"/>
</dbReference>
<evidence type="ECO:0000256" key="1">
    <source>
        <dbReference type="ARBA" id="ARBA00009477"/>
    </source>
</evidence>
<dbReference type="GO" id="GO:1990281">
    <property type="term" value="C:efflux pump complex"/>
    <property type="evidence" value="ECO:0007669"/>
    <property type="project" value="TreeGrafter"/>
</dbReference>
<dbReference type="InterPro" id="IPR058792">
    <property type="entry name" value="Beta-barrel_RND_2"/>
</dbReference>
<proteinExistence type="inferred from homology"/>
<evidence type="ECO:0000313" key="5">
    <source>
        <dbReference type="Proteomes" id="UP000671879"/>
    </source>
</evidence>
<dbReference type="NCBIfam" id="TIGR01730">
    <property type="entry name" value="RND_mfp"/>
    <property type="match status" value="1"/>
</dbReference>
<keyword evidence="5" id="KW-1185">Reference proteome</keyword>
<dbReference type="InterPro" id="IPR006143">
    <property type="entry name" value="RND_pump_MFP"/>
</dbReference>
<dbReference type="PANTHER" id="PTHR30469">
    <property type="entry name" value="MULTIDRUG RESISTANCE PROTEIN MDTA"/>
    <property type="match status" value="1"/>
</dbReference>
<dbReference type="Proteomes" id="UP000671879">
    <property type="component" value="Chromosome"/>
</dbReference>
<dbReference type="Pfam" id="PF25876">
    <property type="entry name" value="HH_MFP_RND"/>
    <property type="match status" value="1"/>
</dbReference>
<organism evidence="4 5">
    <name type="scientific">Aminithiophilus ramosus</name>
    <dbReference type="NCBI Taxonomy" id="3029084"/>
    <lineage>
        <taxon>Bacteria</taxon>
        <taxon>Thermotogati</taxon>
        <taxon>Synergistota</taxon>
        <taxon>Synergistia</taxon>
        <taxon>Synergistales</taxon>
        <taxon>Aminithiophilaceae</taxon>
        <taxon>Aminithiophilus</taxon>
    </lineage>
</organism>
<reference evidence="5" key="1">
    <citation type="submission" date="2021-04" db="EMBL/GenBank/DDBJ databases">
        <title>A novel Synergistetes isolate from a pyrite-forming mixed culture.</title>
        <authorList>
            <person name="Bunk B."/>
            <person name="Sproer C."/>
            <person name="Spring S."/>
            <person name="Pester M."/>
        </authorList>
    </citation>
    <scope>NUCLEOTIDE SEQUENCE [LARGE SCALE GENOMIC DNA]</scope>
    <source>
        <strain evidence="5">J.5.4.2-T.3.5.2</strain>
    </source>
</reference>